<gene>
    <name evidence="2" type="ORF">TSTA_m0430</name>
</gene>
<proteinExistence type="predicted"/>
<dbReference type="GO" id="GO:0004519">
    <property type="term" value="F:endonuclease activity"/>
    <property type="evidence" value="ECO:0007669"/>
    <property type="project" value="UniProtKB-KW"/>
</dbReference>
<keyword evidence="2" id="KW-0255">Endonuclease</keyword>
<dbReference type="InterPro" id="IPR035901">
    <property type="entry name" value="GIY-YIG_endonuc_sf"/>
</dbReference>
<evidence type="ECO:0000313" key="2">
    <source>
        <dbReference type="EMBL" id="AFD95920.1"/>
    </source>
</evidence>
<dbReference type="AlphaFoldDB" id="H9CNM6"/>
<organism evidence="3">
    <name type="scientific">Talaromyces stipitatus (strain ATCC 10500 / CBS 375.48 / QM 6759 / NRRL 1006)</name>
    <name type="common">Penicillium stipitatum</name>
    <dbReference type="NCBI Taxonomy" id="441959"/>
    <lineage>
        <taxon>Eukaryota</taxon>
        <taxon>Fungi</taxon>
        <taxon>Dikarya</taxon>
        <taxon>Ascomycota</taxon>
        <taxon>Pezizomycotina</taxon>
        <taxon>Eurotiomycetes</taxon>
        <taxon>Eurotiomycetidae</taxon>
        <taxon>Eurotiales</taxon>
        <taxon>Trichocomaceae</taxon>
        <taxon>Talaromyces</taxon>
        <taxon>Talaromyces sect. Talaromyces</taxon>
    </lineage>
</organism>
<evidence type="ECO:0000313" key="3">
    <source>
        <dbReference type="Proteomes" id="UP000001745"/>
    </source>
</evidence>
<feature type="domain" description="GIY-YIG" evidence="1">
    <location>
        <begin position="120"/>
        <end position="208"/>
    </location>
</feature>
<dbReference type="InParanoid" id="H9CNM6"/>
<accession>H9CNM6</accession>
<sequence length="242" mass="27515">MFYKNLINLKPTNILKFNSNGSFNNNSSDPNQKNKWKIILGRSGTNQLVHKLALEHIKSGKPVTAKVINSILSYCNIEITESILKDILSKPGFVFDNLDTNETINDIEAIIGSPSKKIQIPGVYIFTHKLTGDKYVGSSSQLAIRLNGYLKNKHRVIGLLLPQLKENLDKFTLRIIPLNDNYAFRSEIVLEQYYLLDSSFNLNTVKVANNPSGSNAKPLYMYNREKLFYITFQCNKKILLLI</sequence>
<evidence type="ECO:0000259" key="1">
    <source>
        <dbReference type="SMART" id="SM00465"/>
    </source>
</evidence>
<protein>
    <submittedName>
        <fullName evidence="2">Intron-encoded GIY-YIG endonuclease</fullName>
    </submittedName>
</protein>
<keyword evidence="2" id="KW-0496">Mitochondrion</keyword>
<keyword evidence="3" id="KW-1185">Reference proteome</keyword>
<dbReference type="InterPro" id="IPR000305">
    <property type="entry name" value="GIY-YIG_endonuc"/>
</dbReference>
<dbReference type="VEuPathDB" id="FungiDB:TSTA_m0430"/>
<geneLocation type="mitochondrion" evidence="2"/>
<dbReference type="EMBL" id="JQ354994">
    <property type="protein sequence ID" value="AFD95920.1"/>
    <property type="molecule type" value="Genomic_DNA"/>
</dbReference>
<dbReference type="Proteomes" id="UP000001745">
    <property type="component" value="Mitochondrion"/>
</dbReference>
<reference evidence="2 3" key="1">
    <citation type="journal article" date="2012" name="BMC Genomics">
        <title>Sequencing of mitochondrial genomes of nine Aspergillus and Penicillium species identifies mobile introns and accessory genes as main sources of genome size variability.</title>
        <authorList>
            <person name="Joardar V."/>
            <person name="Abrams N.F."/>
            <person name="Hostetler J."/>
            <person name="Paukstelis P.J."/>
            <person name="Pakala S."/>
            <person name="Pakala S.B."/>
            <person name="Zafar N."/>
            <person name="Abolude O.O."/>
            <person name="Payne G."/>
            <person name="Andrianopoulos A."/>
            <person name="Denning D.W."/>
            <person name="Nierman W.C."/>
        </authorList>
    </citation>
    <scope>NUCLEOTIDE SEQUENCE [LARGE SCALE GENOMIC DNA]</scope>
    <source>
        <strain evidence="3">ATCC 10500 / CBS 375.48 / QM 6759 / NRRL 1006</strain>
    </source>
</reference>
<dbReference type="SMART" id="SM00465">
    <property type="entry name" value="GIYc"/>
    <property type="match status" value="1"/>
</dbReference>
<keyword evidence="2" id="KW-0378">Hydrolase</keyword>
<dbReference type="SUPFAM" id="SSF82771">
    <property type="entry name" value="GIY-YIG endonuclease"/>
    <property type="match status" value="1"/>
</dbReference>
<keyword evidence="2" id="KW-0540">Nuclease</keyword>
<name>H9CNM6_TALSN</name>